<proteinExistence type="predicted"/>
<evidence type="ECO:0000256" key="3">
    <source>
        <dbReference type="ARBA" id="ARBA00023002"/>
    </source>
</evidence>
<keyword evidence="2" id="KW-0784">Thiamine biosynthesis</keyword>
<keyword evidence="8" id="KW-1185">Reference proteome</keyword>
<dbReference type="Proteomes" id="UP001225598">
    <property type="component" value="Chromosome"/>
</dbReference>
<evidence type="ECO:0000259" key="6">
    <source>
        <dbReference type="Pfam" id="PF01266"/>
    </source>
</evidence>
<dbReference type="PANTHER" id="PTHR13847:SF289">
    <property type="entry name" value="GLYCINE OXIDASE"/>
    <property type="match status" value="1"/>
</dbReference>
<dbReference type="SUPFAM" id="SSF51905">
    <property type="entry name" value="FAD/NAD(P)-binding domain"/>
    <property type="match status" value="1"/>
</dbReference>
<dbReference type="InterPro" id="IPR012727">
    <property type="entry name" value="Gly_oxidase_ThiO"/>
</dbReference>
<name>A0ABY8VDX1_9CORY</name>
<dbReference type="Pfam" id="PF01266">
    <property type="entry name" value="DAO"/>
    <property type="match status" value="1"/>
</dbReference>
<evidence type="ECO:0000313" key="7">
    <source>
        <dbReference type="EMBL" id="WIM67146.1"/>
    </source>
</evidence>
<reference evidence="7 8" key="1">
    <citation type="submission" date="2023-05" db="EMBL/GenBank/DDBJ databases">
        <title>Corynebacterium suedekumii sp. nov. and Corynebacterium breve sp. nov. isolated from raw cow's milk.</title>
        <authorList>
            <person name="Baer M.K."/>
            <person name="Mehl L."/>
            <person name="Hellmuth R."/>
            <person name="Marke G."/>
            <person name="Lipski A."/>
        </authorList>
    </citation>
    <scope>NUCLEOTIDE SEQUENCE [LARGE SCALE GENOMIC DNA]</scope>
    <source>
        <strain evidence="7 8">R4</strain>
    </source>
</reference>
<comment type="pathway">
    <text evidence="1">Cofactor biosynthesis; thiamine diphosphate biosynthesis.</text>
</comment>
<dbReference type="PANTHER" id="PTHR13847">
    <property type="entry name" value="SARCOSINE DEHYDROGENASE-RELATED"/>
    <property type="match status" value="1"/>
</dbReference>
<gene>
    <name evidence="7" type="primary">thiO</name>
    <name evidence="7" type="ORF">QP027_08420</name>
</gene>
<dbReference type="GO" id="GO:0043799">
    <property type="term" value="F:glycine oxidase activity"/>
    <property type="evidence" value="ECO:0007669"/>
    <property type="project" value="UniProtKB-EC"/>
</dbReference>
<organism evidence="7 8">
    <name type="scientific">Corynebacterium breve</name>
    <dbReference type="NCBI Taxonomy" id="3049799"/>
    <lineage>
        <taxon>Bacteria</taxon>
        <taxon>Bacillati</taxon>
        <taxon>Actinomycetota</taxon>
        <taxon>Actinomycetes</taxon>
        <taxon>Mycobacteriales</taxon>
        <taxon>Corynebacteriaceae</taxon>
        <taxon>Corynebacterium</taxon>
    </lineage>
</organism>
<dbReference type="NCBIfam" id="TIGR02352">
    <property type="entry name" value="thiamin_ThiO"/>
    <property type="match status" value="1"/>
</dbReference>
<feature type="domain" description="FAD dependent oxidoreductase" evidence="6">
    <location>
        <begin position="7"/>
        <end position="369"/>
    </location>
</feature>
<dbReference type="EC" id="1.4.3.19" evidence="5"/>
<comment type="catalytic activity">
    <reaction evidence="4">
        <text>glycine + O2 + H2O = glyoxylate + H2O2 + NH4(+)</text>
        <dbReference type="Rhea" id="RHEA:11532"/>
        <dbReference type="ChEBI" id="CHEBI:15377"/>
        <dbReference type="ChEBI" id="CHEBI:15379"/>
        <dbReference type="ChEBI" id="CHEBI:16240"/>
        <dbReference type="ChEBI" id="CHEBI:28938"/>
        <dbReference type="ChEBI" id="CHEBI:36655"/>
        <dbReference type="ChEBI" id="CHEBI:57305"/>
        <dbReference type="EC" id="1.4.3.19"/>
    </reaction>
</comment>
<keyword evidence="3 7" id="KW-0560">Oxidoreductase</keyword>
<dbReference type="Gene3D" id="3.50.50.60">
    <property type="entry name" value="FAD/NAD(P)-binding domain"/>
    <property type="match status" value="1"/>
</dbReference>
<evidence type="ECO:0000256" key="5">
    <source>
        <dbReference type="ARBA" id="ARBA00050018"/>
    </source>
</evidence>
<evidence type="ECO:0000256" key="4">
    <source>
        <dbReference type="ARBA" id="ARBA00049872"/>
    </source>
</evidence>
<evidence type="ECO:0000256" key="1">
    <source>
        <dbReference type="ARBA" id="ARBA00004948"/>
    </source>
</evidence>
<evidence type="ECO:0000313" key="8">
    <source>
        <dbReference type="Proteomes" id="UP001225598"/>
    </source>
</evidence>
<protein>
    <recommendedName>
        <fullName evidence="5">glycine oxidase</fullName>
        <ecNumber evidence="5">1.4.3.19</ecNumber>
    </recommendedName>
</protein>
<evidence type="ECO:0000256" key="2">
    <source>
        <dbReference type="ARBA" id="ARBA00022977"/>
    </source>
</evidence>
<sequence length="396" mass="43031">MNSFRFDHVIVGAGIIGLSTAFELLTRDVPAASIAVIDPAPVSGATRAAGGMLAPVAEIQYKQEPLYPLMVESGALFPEMLRRLSGYTSQETGYRTESTFVVAADRADATHLMELTDHQHDHSLHVQRLPLRHARAAEPALNPQLAGVVHIPGDHQINPSMYSATLLQVLRQTGVSLIDDTVTHLDCTFDEEGAVRHCHRVESDSAYFEVGASVYMCNGLGTSSVTGWYPAKELSPLKLRPVRGDMIRLRVAEGQEPPVGRVIRAFVEDRPVYIIPRTDSTIAIGATSREDMRTAPAVDGVFALLRDAIRIVPALEECEIIEITTGDRPGTPDDLPYLGLAGDNLVISTGYFRHGILLSALGAHAGADLGITGKTDFHISACDPYRHCDQRRKDLP</sequence>
<dbReference type="Gene3D" id="3.30.9.10">
    <property type="entry name" value="D-Amino Acid Oxidase, subunit A, domain 2"/>
    <property type="match status" value="1"/>
</dbReference>
<dbReference type="EMBL" id="CP126969">
    <property type="protein sequence ID" value="WIM67146.1"/>
    <property type="molecule type" value="Genomic_DNA"/>
</dbReference>
<dbReference type="InterPro" id="IPR006076">
    <property type="entry name" value="FAD-dep_OxRdtase"/>
</dbReference>
<dbReference type="InterPro" id="IPR036188">
    <property type="entry name" value="FAD/NAD-bd_sf"/>
</dbReference>
<dbReference type="RefSeq" id="WP_284824022.1">
    <property type="nucleotide sequence ID" value="NZ_CP126969.1"/>
</dbReference>
<dbReference type="SUPFAM" id="SSF54373">
    <property type="entry name" value="FAD-linked reductases, C-terminal domain"/>
    <property type="match status" value="1"/>
</dbReference>
<accession>A0ABY8VDX1</accession>